<feature type="domain" description="Aminoglycoside phosphotransferase" evidence="2">
    <location>
        <begin position="43"/>
        <end position="284"/>
    </location>
</feature>
<accession>A0A8X7N9R3</accession>
<dbReference type="Gene3D" id="3.90.1200.10">
    <property type="match status" value="1"/>
</dbReference>
<organism evidence="3 4">
    <name type="scientific">Tilletia walkeri</name>
    <dbReference type="NCBI Taxonomy" id="117179"/>
    <lineage>
        <taxon>Eukaryota</taxon>
        <taxon>Fungi</taxon>
        <taxon>Dikarya</taxon>
        <taxon>Basidiomycota</taxon>
        <taxon>Ustilaginomycotina</taxon>
        <taxon>Exobasidiomycetes</taxon>
        <taxon>Tilletiales</taxon>
        <taxon>Tilletiaceae</taxon>
        <taxon>Tilletia</taxon>
    </lineage>
</organism>
<dbReference type="Pfam" id="PF01636">
    <property type="entry name" value="APH"/>
    <property type="match status" value="1"/>
</dbReference>
<feature type="region of interest" description="Disordered" evidence="1">
    <location>
        <begin position="1"/>
        <end position="20"/>
    </location>
</feature>
<dbReference type="InterPro" id="IPR011009">
    <property type="entry name" value="Kinase-like_dom_sf"/>
</dbReference>
<name>A0A8X7N9R3_9BASI</name>
<dbReference type="SUPFAM" id="SSF56112">
    <property type="entry name" value="Protein kinase-like (PK-like)"/>
    <property type="match status" value="1"/>
</dbReference>
<dbReference type="EMBL" id="LWDG02000173">
    <property type="protein sequence ID" value="KAE8268105.1"/>
    <property type="molecule type" value="Genomic_DNA"/>
</dbReference>
<evidence type="ECO:0000259" key="2">
    <source>
        <dbReference type="Pfam" id="PF01636"/>
    </source>
</evidence>
<gene>
    <name evidence="3" type="ORF">A4X09_0g4237</name>
</gene>
<dbReference type="PANTHER" id="PTHR47829">
    <property type="entry name" value="HYDROLASE, PUTATIVE (AFU_ORTHOLOGUE AFUA_1G12880)-RELATED"/>
    <property type="match status" value="1"/>
</dbReference>
<sequence length="438" mass="48941">MTFTERNQEGQQVSKTRQPIDEDKLNAYLAEHFPTITTPVLVSQFTTGQSNPTYLLTDAESKRFVLRKKPPGSLVSRTAHAIDRECRIIQALDKYNDSLSPSSSSSGTIHPDAVPVPKVLSYVEDADILGTPFYIMDFIEGRIFTDVRMLSMSTYEDRQAAWDSAIRILANLHRIDSTQIGLAEYGKQAEFYPRQLKTLSVVASQQAQVENRTTGEKVGAIPEFERLTEWFGENLPADENRIVHGDYKIENLIFHPTEPRVVAVLDWELSTLGHPLSDLANLLQPFSLPCTIPREALSDLRRRLHSPKEIMRAALERGELIMLLGGLEELDRKLREQGEESVLPVPGKTELMRRYCTDAGRPYPLSNWTYCEAWTWFRVAVMAQGIAARVAKGQTSSAQAQMIASKFPDAARYVAGVIESNAPKSSTLPVAAADSDSD</sequence>
<dbReference type="Proteomes" id="UP000078113">
    <property type="component" value="Unassembled WGS sequence"/>
</dbReference>
<protein>
    <recommendedName>
        <fullName evidence="2">Aminoglycoside phosphotransferase domain-containing protein</fullName>
    </recommendedName>
</protein>
<dbReference type="InterPro" id="IPR041726">
    <property type="entry name" value="ACAD10_11_N"/>
</dbReference>
<dbReference type="AlphaFoldDB" id="A0A8X7N9R3"/>
<dbReference type="CDD" id="cd05154">
    <property type="entry name" value="ACAD10_11_N-like"/>
    <property type="match status" value="1"/>
</dbReference>
<reference evidence="3" key="1">
    <citation type="submission" date="2016-04" db="EMBL/GenBank/DDBJ databases">
        <authorList>
            <person name="Nguyen H.D."/>
            <person name="Samba Siva P."/>
            <person name="Cullis J."/>
            <person name="Levesque C.A."/>
            <person name="Hambleton S."/>
        </authorList>
    </citation>
    <scope>NUCLEOTIDE SEQUENCE</scope>
    <source>
        <strain evidence="3">DAOMC 236422</strain>
    </source>
</reference>
<feature type="compositionally biased region" description="Polar residues" evidence="1">
    <location>
        <begin position="1"/>
        <end position="17"/>
    </location>
</feature>
<proteinExistence type="predicted"/>
<evidence type="ECO:0000256" key="1">
    <source>
        <dbReference type="SAM" id="MobiDB-lite"/>
    </source>
</evidence>
<evidence type="ECO:0000313" key="4">
    <source>
        <dbReference type="Proteomes" id="UP000078113"/>
    </source>
</evidence>
<dbReference type="InterPro" id="IPR002575">
    <property type="entry name" value="Aminoglycoside_PTrfase"/>
</dbReference>
<reference evidence="3" key="2">
    <citation type="journal article" date="2019" name="IMA Fungus">
        <title>Genome sequencing and comparison of five Tilletia species to identify candidate genes for the detection of regulated species infecting wheat.</title>
        <authorList>
            <person name="Nguyen H.D.T."/>
            <person name="Sultana T."/>
            <person name="Kesanakurti P."/>
            <person name="Hambleton S."/>
        </authorList>
    </citation>
    <scope>NUCLEOTIDE SEQUENCE</scope>
    <source>
        <strain evidence="3">DAOMC 236422</strain>
    </source>
</reference>
<dbReference type="PANTHER" id="PTHR47829:SF1">
    <property type="entry name" value="HAD FAMILY PHOSPHATASE"/>
    <property type="match status" value="1"/>
</dbReference>
<dbReference type="Gene3D" id="3.30.200.20">
    <property type="entry name" value="Phosphorylase Kinase, domain 1"/>
    <property type="match status" value="1"/>
</dbReference>
<comment type="caution">
    <text evidence="3">The sequence shown here is derived from an EMBL/GenBank/DDBJ whole genome shotgun (WGS) entry which is preliminary data.</text>
</comment>
<keyword evidence="4" id="KW-1185">Reference proteome</keyword>
<evidence type="ECO:0000313" key="3">
    <source>
        <dbReference type="EMBL" id="KAE8268105.1"/>
    </source>
</evidence>
<dbReference type="InterPro" id="IPR052898">
    <property type="entry name" value="ACAD10-like"/>
</dbReference>